<accession>A0ABP9YEX0</accession>
<reference evidence="7 8" key="1">
    <citation type="submission" date="2024-04" db="EMBL/GenBank/DDBJ databases">
        <title>genome sequences of Mucor flavus KT1a and Helicostylum pulchrum KT1b strains isolation_sourced from the surface of a dry-aged beef.</title>
        <authorList>
            <person name="Toyotome T."/>
            <person name="Hosono M."/>
            <person name="Torimaru M."/>
            <person name="Fukuda K."/>
            <person name="Mikami N."/>
        </authorList>
    </citation>
    <scope>NUCLEOTIDE SEQUENCE [LARGE SCALE GENOMIC DNA]</scope>
    <source>
        <strain evidence="7 8">KT1b</strain>
    </source>
</reference>
<comment type="subcellular location">
    <subcellularLocation>
        <location evidence="1">Membrane</location>
        <topology evidence="1">Multi-pass membrane protein</topology>
    </subcellularLocation>
</comment>
<proteinExistence type="predicted"/>
<evidence type="ECO:0000256" key="5">
    <source>
        <dbReference type="ARBA" id="ARBA00023136"/>
    </source>
</evidence>
<dbReference type="Proteomes" id="UP001476247">
    <property type="component" value="Unassembled WGS sequence"/>
</dbReference>
<dbReference type="PANTHER" id="PTHR45649:SF26">
    <property type="entry name" value="OS04G0435100 PROTEIN"/>
    <property type="match status" value="1"/>
</dbReference>
<evidence type="ECO:0000313" key="8">
    <source>
        <dbReference type="Proteomes" id="UP001476247"/>
    </source>
</evidence>
<feature type="transmembrane region" description="Helical" evidence="6">
    <location>
        <begin position="68"/>
        <end position="94"/>
    </location>
</feature>
<evidence type="ECO:0000256" key="2">
    <source>
        <dbReference type="ARBA" id="ARBA00022448"/>
    </source>
</evidence>
<evidence type="ECO:0000313" key="7">
    <source>
        <dbReference type="EMBL" id="GAA5805476.1"/>
    </source>
</evidence>
<keyword evidence="3 6" id="KW-0812">Transmembrane</keyword>
<keyword evidence="4 6" id="KW-1133">Transmembrane helix</keyword>
<organism evidence="7 8">
    <name type="scientific">Helicostylum pulchrum</name>
    <dbReference type="NCBI Taxonomy" id="562976"/>
    <lineage>
        <taxon>Eukaryota</taxon>
        <taxon>Fungi</taxon>
        <taxon>Fungi incertae sedis</taxon>
        <taxon>Mucoromycota</taxon>
        <taxon>Mucoromycotina</taxon>
        <taxon>Mucoromycetes</taxon>
        <taxon>Mucorales</taxon>
        <taxon>Mucorineae</taxon>
        <taxon>Mucoraceae</taxon>
        <taxon>Helicostylum</taxon>
    </lineage>
</organism>
<gene>
    <name evidence="7" type="ORF">HPULCUR_010992</name>
</gene>
<feature type="transmembrane region" description="Helical" evidence="6">
    <location>
        <begin position="29"/>
        <end position="47"/>
    </location>
</feature>
<comment type="caution">
    <text evidence="7">The sequence shown here is derived from an EMBL/GenBank/DDBJ whole genome shotgun (WGS) entry which is preliminary data.</text>
</comment>
<evidence type="ECO:0000256" key="3">
    <source>
        <dbReference type="ARBA" id="ARBA00022692"/>
    </source>
</evidence>
<evidence type="ECO:0000256" key="1">
    <source>
        <dbReference type="ARBA" id="ARBA00004141"/>
    </source>
</evidence>
<evidence type="ECO:0000256" key="6">
    <source>
        <dbReference type="SAM" id="Phobius"/>
    </source>
</evidence>
<keyword evidence="2" id="KW-0813">Transport</keyword>
<keyword evidence="8" id="KW-1185">Reference proteome</keyword>
<dbReference type="EMBL" id="BAABUJ010000046">
    <property type="protein sequence ID" value="GAA5805476.1"/>
    <property type="molecule type" value="Genomic_DNA"/>
</dbReference>
<dbReference type="PANTHER" id="PTHR45649">
    <property type="entry name" value="AMINO-ACID PERMEASE BAT1"/>
    <property type="match status" value="1"/>
</dbReference>
<evidence type="ECO:0000256" key="4">
    <source>
        <dbReference type="ARBA" id="ARBA00022989"/>
    </source>
</evidence>
<keyword evidence="5 6" id="KW-0472">Membrane</keyword>
<protein>
    <submittedName>
        <fullName evidence="7">Uncharacterized protein</fullName>
    </submittedName>
</protein>
<name>A0ABP9YEX0_9FUNG</name>
<sequence>MAEAISSYPLEGGVFSWSLMLSNKKWGPLFWVGVGTIAVLCTVPAMAPKLNSAKWVFTEFTNNTGYESVVMVFFVGMLQAGWSLSGYVCGAQIVEV</sequence>